<sequence length="1107" mass="120875">MSKLTTRRAQRLNAASNHDWDSYLTSGLEVNSASDCHWGSFAPHSYQRNNPVLDNRVKVVVSVEQTLFDVAKLLEQRLGVHLSGCQFYLQDRIELRGESPLMEHCVEITGLVQLLLEIKAACTGYPIRLNVVDIQIPEQMEQSVAAALIAAGGCIIDRVTQQLYSTMPSVNSLTPVSRSINFNSHTCRADDTRTNIPTSELSSTLHTTDSSPEPSCISPRTVADAVAAATHIAAGRSKISGLDSDLDPHGDFCDSDAHGNSVVNGVETGLDSVDSSSITTSYGTDISPSFLTSALEPMLHTTSYDYENLTRWVVDSHYRRLMEMNDIPLDPAKWNSMQVIMWINWAFKQFRIEGIKGDKLFDIPGSKMLLLTADDWRRLVPNANLNFLTHLILLKRCRQVCVPYHPQPPPAYTVPQQSQRPYRQMSRSRCRNTRYVSGESGPTVGRAYSGNGVLFTPSYPSSANGLNLVGPRILGSAKPLYFSSDADDTYVPVSNSILFPSLTAGVTNSIAVPFGMNNYSSFLTNPGQVFMPTQLVSSGQQHTGLTASAAAAAAQAVAEAAASAAAASQIQLWQFLLDLLTDWQHREAIHWISDDGEFKLSNPERVAAMWGQRKNKPAMNYEKLSRALRYYYDGDMISKVHGKRFVYKFICDLKTLLGFSAGELYMLVKNCAEKHSSRTRKRRALTSHMSSTNVGVSGLFSGSELSRFKSTVGGPHRPGAYSDLPPETFASSTSSHNGCLTRRTPFGSFAMVDHPDDLHPDCDVFPYPGVLCNTPPLSPPCSSFYQVSGDQNKVARLSHRDSPPHDSALHQKSLTGSECSVLRTVTVVSSADDCIYPRGKQLHALPTDAPSQINRRSDPVNNAPTSPWRLRRQWWVRNPTLSPPHSPLFAHIDQQLPSDDSSARLPARCLPNIPNNGILNGNINTRVDSSDFNFDEDWMAAASLREELSNDSIGPHRNIQAFRKNSAGSAKVSPTCVSPTPRSAASSPPAASFDDGEIATAAASLLSQTVPTGTHLLVVNESDYPAKTPQSLSVVASPDSDEDLQDELRSGPVSSFGYTFSSGFLRSPSTRSLPALHNSANLQSHSKPTPLSSSNQNGLDVDAFLAP</sequence>
<comment type="similarity">
    <text evidence="1 3">Belongs to the ETS family.</text>
</comment>
<dbReference type="SUPFAM" id="SSF46785">
    <property type="entry name" value="Winged helix' DNA-binding domain"/>
    <property type="match status" value="1"/>
</dbReference>
<dbReference type="Gene3D" id="1.10.10.10">
    <property type="entry name" value="Winged helix-like DNA-binding domain superfamily/Winged helix DNA-binding domain"/>
    <property type="match status" value="1"/>
</dbReference>
<dbReference type="OrthoDB" id="10067219at2759"/>
<dbReference type="PROSITE" id="PS50061">
    <property type="entry name" value="ETS_DOMAIN_3"/>
    <property type="match status" value="1"/>
</dbReference>
<dbReference type="SUPFAM" id="SSF47769">
    <property type="entry name" value="SAM/Pointed domain"/>
    <property type="match status" value="1"/>
</dbReference>
<gene>
    <name evidence="6" type="ORF">PHET_05408</name>
</gene>
<proteinExistence type="inferred from homology"/>
<name>A0A8J4SKQ0_9TREM</name>
<reference evidence="6" key="1">
    <citation type="submission" date="2019-05" db="EMBL/GenBank/DDBJ databases">
        <title>Annotation for the trematode Paragonimus heterotremus.</title>
        <authorList>
            <person name="Choi Y.-J."/>
        </authorList>
    </citation>
    <scope>NUCLEOTIDE SEQUENCE</scope>
    <source>
        <strain evidence="6">LC</strain>
    </source>
</reference>
<dbReference type="GO" id="GO:0043565">
    <property type="term" value="F:sequence-specific DNA binding"/>
    <property type="evidence" value="ECO:0007669"/>
    <property type="project" value="InterPro"/>
</dbReference>
<dbReference type="InterPro" id="IPR036390">
    <property type="entry name" value="WH_DNA-bd_sf"/>
</dbReference>
<organism evidence="6 7">
    <name type="scientific">Paragonimus heterotremus</name>
    <dbReference type="NCBI Taxonomy" id="100268"/>
    <lineage>
        <taxon>Eukaryota</taxon>
        <taxon>Metazoa</taxon>
        <taxon>Spiralia</taxon>
        <taxon>Lophotrochozoa</taxon>
        <taxon>Platyhelminthes</taxon>
        <taxon>Trematoda</taxon>
        <taxon>Digenea</taxon>
        <taxon>Plagiorchiida</taxon>
        <taxon>Troglotremata</taxon>
        <taxon>Troglotrematidae</taxon>
        <taxon>Paragonimus</taxon>
    </lineage>
</organism>
<dbReference type="PROSITE" id="PS00346">
    <property type="entry name" value="ETS_DOMAIN_2"/>
    <property type="match status" value="1"/>
</dbReference>
<keyword evidence="7" id="KW-1185">Reference proteome</keyword>
<feature type="region of interest" description="Disordered" evidence="4">
    <location>
        <begin position="1071"/>
        <end position="1107"/>
    </location>
</feature>
<feature type="compositionally biased region" description="Polar residues" evidence="4">
    <location>
        <begin position="194"/>
        <end position="213"/>
    </location>
</feature>
<dbReference type="PANTHER" id="PTHR11849">
    <property type="entry name" value="ETS"/>
    <property type="match status" value="1"/>
</dbReference>
<evidence type="ECO:0000313" key="7">
    <source>
        <dbReference type="Proteomes" id="UP000748531"/>
    </source>
</evidence>
<dbReference type="Pfam" id="PF02198">
    <property type="entry name" value="SAM_PNT"/>
    <property type="match status" value="1"/>
</dbReference>
<evidence type="ECO:0000256" key="1">
    <source>
        <dbReference type="ARBA" id="ARBA00005562"/>
    </source>
</evidence>
<feature type="region of interest" description="Disordered" evidence="4">
    <location>
        <begin position="965"/>
        <end position="992"/>
    </location>
</feature>
<dbReference type="GO" id="GO:0000981">
    <property type="term" value="F:DNA-binding transcription factor activity, RNA polymerase II-specific"/>
    <property type="evidence" value="ECO:0007669"/>
    <property type="project" value="TreeGrafter"/>
</dbReference>
<dbReference type="Pfam" id="PF11620">
    <property type="entry name" value="GABP-alpha"/>
    <property type="match status" value="1"/>
</dbReference>
<dbReference type="InterPro" id="IPR046328">
    <property type="entry name" value="ETS_fam"/>
</dbReference>
<protein>
    <submittedName>
        <fullName evidence="6">GA-binding protein alpha chain</fullName>
    </submittedName>
</protein>
<dbReference type="InterPro" id="IPR013761">
    <property type="entry name" value="SAM/pointed_sf"/>
</dbReference>
<dbReference type="Pfam" id="PF00178">
    <property type="entry name" value="Ets"/>
    <property type="match status" value="1"/>
</dbReference>
<keyword evidence="3" id="KW-0539">Nucleus</keyword>
<comment type="caution">
    <text evidence="6">The sequence shown here is derived from an EMBL/GenBank/DDBJ whole genome shotgun (WGS) entry which is preliminary data.</text>
</comment>
<evidence type="ECO:0000256" key="2">
    <source>
        <dbReference type="ARBA" id="ARBA00023125"/>
    </source>
</evidence>
<dbReference type="PANTHER" id="PTHR11849:SF195">
    <property type="entry name" value="GA-BINDING PROTEIN ALPHA CHAIN"/>
    <property type="match status" value="1"/>
</dbReference>
<comment type="subcellular location">
    <subcellularLocation>
        <location evidence="3">Nucleus</location>
    </subcellularLocation>
</comment>
<dbReference type="GO" id="GO:0030154">
    <property type="term" value="P:cell differentiation"/>
    <property type="evidence" value="ECO:0007669"/>
    <property type="project" value="TreeGrafter"/>
</dbReference>
<evidence type="ECO:0000256" key="3">
    <source>
        <dbReference type="RuleBase" id="RU004019"/>
    </source>
</evidence>
<feature type="domain" description="ETS" evidence="5">
    <location>
        <begin position="570"/>
        <end position="650"/>
    </location>
</feature>
<accession>A0A8J4SKQ0</accession>
<dbReference type="EMBL" id="LUCH01002935">
    <property type="protein sequence ID" value="KAF5400758.1"/>
    <property type="molecule type" value="Genomic_DNA"/>
</dbReference>
<dbReference type="FunFam" id="1.10.10.10:FF:000200">
    <property type="entry name" value="GA-binding protein alpha chain, putative"/>
    <property type="match status" value="1"/>
</dbReference>
<dbReference type="InterPro" id="IPR000418">
    <property type="entry name" value="Ets_dom"/>
</dbReference>
<dbReference type="InterPro" id="IPR003118">
    <property type="entry name" value="Pointed_dom"/>
</dbReference>
<dbReference type="SMART" id="SM00413">
    <property type="entry name" value="ETS"/>
    <property type="match status" value="1"/>
</dbReference>
<dbReference type="AlphaFoldDB" id="A0A8J4SKQ0"/>
<feature type="compositionally biased region" description="Polar residues" evidence="4">
    <location>
        <begin position="1071"/>
        <end position="1098"/>
    </location>
</feature>
<feature type="region of interest" description="Disordered" evidence="4">
    <location>
        <begin position="1029"/>
        <end position="1050"/>
    </location>
</feature>
<evidence type="ECO:0000259" key="5">
    <source>
        <dbReference type="PROSITE" id="PS50061"/>
    </source>
</evidence>
<feature type="compositionally biased region" description="Low complexity" evidence="4">
    <location>
        <begin position="978"/>
        <end position="992"/>
    </location>
</feature>
<dbReference type="SMART" id="SM00251">
    <property type="entry name" value="SAM_PNT"/>
    <property type="match status" value="1"/>
</dbReference>
<keyword evidence="2 3" id="KW-0238">DNA-binding</keyword>
<dbReference type="Proteomes" id="UP000748531">
    <property type="component" value="Unassembled WGS sequence"/>
</dbReference>
<dbReference type="InterPro" id="IPR036388">
    <property type="entry name" value="WH-like_DNA-bd_sf"/>
</dbReference>
<dbReference type="Gene3D" id="1.10.150.50">
    <property type="entry name" value="Transcription Factor, Ets-1"/>
    <property type="match status" value="1"/>
</dbReference>
<dbReference type="PRINTS" id="PR00454">
    <property type="entry name" value="ETSDOMAIN"/>
</dbReference>
<evidence type="ECO:0000313" key="6">
    <source>
        <dbReference type="EMBL" id="KAF5400758.1"/>
    </source>
</evidence>
<dbReference type="PROSITE" id="PS00345">
    <property type="entry name" value="ETS_DOMAIN_1"/>
    <property type="match status" value="1"/>
</dbReference>
<dbReference type="Gene3D" id="3.10.20.90">
    <property type="entry name" value="Phosphatidylinositol 3-kinase Catalytic Subunit, Chain A, domain 1"/>
    <property type="match status" value="1"/>
</dbReference>
<dbReference type="GO" id="GO:0005634">
    <property type="term" value="C:nucleus"/>
    <property type="evidence" value="ECO:0007669"/>
    <property type="project" value="UniProtKB-SubCell"/>
</dbReference>
<feature type="region of interest" description="Disordered" evidence="4">
    <location>
        <begin position="191"/>
        <end position="217"/>
    </location>
</feature>
<dbReference type="InterPro" id="IPR024668">
    <property type="entry name" value="GABP_asu_N"/>
</dbReference>
<feature type="region of interest" description="Disordered" evidence="4">
    <location>
        <begin position="711"/>
        <end position="737"/>
    </location>
</feature>
<evidence type="ECO:0000256" key="4">
    <source>
        <dbReference type="SAM" id="MobiDB-lite"/>
    </source>
</evidence>